<dbReference type="EMBL" id="JARVCO010000006">
    <property type="protein sequence ID" value="MDZ8117902.1"/>
    <property type="molecule type" value="Genomic_DNA"/>
</dbReference>
<sequence length="225" mass="25054">MTPSIPAAEPRKNGSTLLFEIREPDTPLVMWERDIPGDVVKQIQTWLSTGDCCVEEEIHVDQMDVRGLLAARLAENGWSENSKTGNWLIDDLTDLVYRFSEVADTCSLLFRLESLRDSACCKFHTDYLTLRMLCTYFGPGTEWAPEEAVCHEEIGCTADSTAAANRRIIPNPETIQRTASGTVLLFKGNRYPGTEGRGLVHRSAPVSAPHHTRLLLRIDPVQAGL</sequence>
<dbReference type="Pfam" id="PF08856">
    <property type="entry name" value="DUF1826"/>
    <property type="match status" value="1"/>
</dbReference>
<comment type="caution">
    <text evidence="1">The sequence shown here is derived from an EMBL/GenBank/DDBJ whole genome shotgun (WGS) entry which is preliminary data.</text>
</comment>
<dbReference type="RefSeq" id="WP_322607704.1">
    <property type="nucleotide sequence ID" value="NZ_JARVCO010000006.1"/>
</dbReference>
<organism evidence="1 2">
    <name type="scientific">Pontiella agarivorans</name>
    <dbReference type="NCBI Taxonomy" id="3038953"/>
    <lineage>
        <taxon>Bacteria</taxon>
        <taxon>Pseudomonadati</taxon>
        <taxon>Kiritimatiellota</taxon>
        <taxon>Kiritimatiellia</taxon>
        <taxon>Kiritimatiellales</taxon>
        <taxon>Pontiellaceae</taxon>
        <taxon>Pontiella</taxon>
    </lineage>
</organism>
<dbReference type="InterPro" id="IPR014955">
    <property type="entry name" value="DUF1826"/>
</dbReference>
<reference evidence="1 2" key="1">
    <citation type="journal article" date="2024" name="Appl. Environ. Microbiol.">
        <title>Pontiella agarivorans sp. nov., a novel marine anaerobic bacterium capable of degrading macroalgal polysaccharides and fixing nitrogen.</title>
        <authorList>
            <person name="Liu N."/>
            <person name="Kivenson V."/>
            <person name="Peng X."/>
            <person name="Cui Z."/>
            <person name="Lankiewicz T.S."/>
            <person name="Gosselin K.M."/>
            <person name="English C.J."/>
            <person name="Blair E.M."/>
            <person name="O'Malley M.A."/>
            <person name="Valentine D.L."/>
        </authorList>
    </citation>
    <scope>NUCLEOTIDE SEQUENCE [LARGE SCALE GENOMIC DNA]</scope>
    <source>
        <strain evidence="1 2">NLcol2</strain>
    </source>
</reference>
<accession>A0ABU5MUT9</accession>
<protein>
    <submittedName>
        <fullName evidence="1">DUF1826 domain-containing protein</fullName>
    </submittedName>
</protein>
<evidence type="ECO:0000313" key="2">
    <source>
        <dbReference type="Proteomes" id="UP001290861"/>
    </source>
</evidence>
<dbReference type="Proteomes" id="UP001290861">
    <property type="component" value="Unassembled WGS sequence"/>
</dbReference>
<keyword evidence="2" id="KW-1185">Reference proteome</keyword>
<evidence type="ECO:0000313" key="1">
    <source>
        <dbReference type="EMBL" id="MDZ8117902.1"/>
    </source>
</evidence>
<name>A0ABU5MUT9_9BACT</name>
<proteinExistence type="predicted"/>
<gene>
    <name evidence="1" type="ORF">P9H32_04620</name>
</gene>